<organism evidence="1 2">
    <name type="scientific">Nocardioides aquaticus</name>
    <dbReference type="NCBI Taxonomy" id="160826"/>
    <lineage>
        <taxon>Bacteria</taxon>
        <taxon>Bacillati</taxon>
        <taxon>Actinomycetota</taxon>
        <taxon>Actinomycetes</taxon>
        <taxon>Propionibacteriales</taxon>
        <taxon>Nocardioidaceae</taxon>
        <taxon>Nocardioides</taxon>
    </lineage>
</organism>
<dbReference type="EMBL" id="CP075371">
    <property type="protein sequence ID" value="QVT79719.1"/>
    <property type="molecule type" value="Genomic_DNA"/>
</dbReference>
<protein>
    <submittedName>
        <fullName evidence="1">Uncharacterized protein</fullName>
    </submittedName>
</protein>
<reference evidence="1 2" key="1">
    <citation type="submission" date="2021-05" db="EMBL/GenBank/DDBJ databases">
        <title>Complete genome of Nocardioides aquaticus KCTC 9944T isolated from meromictic and hypersaline Ekho Lake, Antarctica.</title>
        <authorList>
            <person name="Hwang K."/>
            <person name="Kim K.M."/>
            <person name="Choe H."/>
        </authorList>
    </citation>
    <scope>NUCLEOTIDE SEQUENCE [LARGE SCALE GENOMIC DNA]</scope>
    <source>
        <strain evidence="1 2">KCTC 9944</strain>
    </source>
</reference>
<name>A0ABX8EGS5_9ACTN</name>
<dbReference type="Proteomes" id="UP000679307">
    <property type="component" value="Chromosome"/>
</dbReference>
<sequence>MTLAPSPTAPTTVPMTMTVEYARQCLAFLSLDAVIECAEHYRGDTTWAPLVADELRKRIANAGTREEREPALRALYAATS</sequence>
<accession>A0ABX8EGS5</accession>
<evidence type="ECO:0000313" key="2">
    <source>
        <dbReference type="Proteomes" id="UP000679307"/>
    </source>
</evidence>
<proteinExistence type="predicted"/>
<dbReference type="RefSeq" id="WP_214059128.1">
    <property type="nucleotide sequence ID" value="NZ_BAAAHS010000068.1"/>
</dbReference>
<gene>
    <name evidence="1" type="ORF">ENKNEFLB_02109</name>
</gene>
<evidence type="ECO:0000313" key="1">
    <source>
        <dbReference type="EMBL" id="QVT79719.1"/>
    </source>
</evidence>
<keyword evidence="2" id="KW-1185">Reference proteome</keyword>